<organism evidence="7 8">
    <name type="scientific">Amycolatopsis magusensis</name>
    <dbReference type="NCBI Taxonomy" id="882444"/>
    <lineage>
        <taxon>Bacteria</taxon>
        <taxon>Bacillati</taxon>
        <taxon>Actinomycetota</taxon>
        <taxon>Actinomycetes</taxon>
        <taxon>Pseudonocardiales</taxon>
        <taxon>Pseudonocardiaceae</taxon>
        <taxon>Amycolatopsis</taxon>
    </lineage>
</organism>
<dbReference type="EMBL" id="JAGGMS010000001">
    <property type="protein sequence ID" value="MBP2184885.1"/>
    <property type="molecule type" value="Genomic_DNA"/>
</dbReference>
<keyword evidence="2" id="KW-0805">Transcription regulation</keyword>
<evidence type="ECO:0000256" key="1">
    <source>
        <dbReference type="ARBA" id="ARBA00005820"/>
    </source>
</evidence>
<dbReference type="PROSITE" id="PS51755">
    <property type="entry name" value="OMPR_PHOB"/>
    <property type="match status" value="1"/>
</dbReference>
<keyword evidence="3 5" id="KW-0238">DNA-binding</keyword>
<keyword evidence="8" id="KW-1185">Reference proteome</keyword>
<dbReference type="InterPro" id="IPR051677">
    <property type="entry name" value="AfsR-DnrI-RedD_regulator"/>
</dbReference>
<accession>A0ABS4PZN8</accession>
<evidence type="ECO:0000313" key="7">
    <source>
        <dbReference type="EMBL" id="MBP2184885.1"/>
    </source>
</evidence>
<dbReference type="Pfam" id="PF03704">
    <property type="entry name" value="BTAD"/>
    <property type="match status" value="1"/>
</dbReference>
<dbReference type="GO" id="GO:0003677">
    <property type="term" value="F:DNA binding"/>
    <property type="evidence" value="ECO:0007669"/>
    <property type="project" value="UniProtKB-KW"/>
</dbReference>
<dbReference type="InterPro" id="IPR011990">
    <property type="entry name" value="TPR-like_helical_dom_sf"/>
</dbReference>
<comment type="caution">
    <text evidence="7">The sequence shown here is derived from an EMBL/GenBank/DDBJ whole genome shotgun (WGS) entry which is preliminary data.</text>
</comment>
<dbReference type="InterPro" id="IPR036388">
    <property type="entry name" value="WH-like_DNA-bd_sf"/>
</dbReference>
<feature type="DNA-binding region" description="OmpR/PhoB-type" evidence="5">
    <location>
        <begin position="1"/>
        <end position="96"/>
    </location>
</feature>
<reference evidence="7 8" key="1">
    <citation type="submission" date="2021-03" db="EMBL/GenBank/DDBJ databases">
        <title>Sequencing the genomes of 1000 actinobacteria strains.</title>
        <authorList>
            <person name="Klenk H.-P."/>
        </authorList>
    </citation>
    <scope>NUCLEOTIDE SEQUENCE [LARGE SCALE GENOMIC DNA]</scope>
    <source>
        <strain evidence="7 8">DSM 45510</strain>
    </source>
</reference>
<evidence type="ECO:0000256" key="4">
    <source>
        <dbReference type="ARBA" id="ARBA00023163"/>
    </source>
</evidence>
<protein>
    <submittedName>
        <fullName evidence="7">DNA-binding SARP family transcriptional activator</fullName>
    </submittedName>
</protein>
<dbReference type="InterPro" id="IPR016032">
    <property type="entry name" value="Sig_transdc_resp-reg_C-effctor"/>
</dbReference>
<name>A0ABS4PZN8_9PSEU</name>
<gene>
    <name evidence="7" type="ORF">JOM49_006411</name>
</gene>
<dbReference type="RefSeq" id="WP_209667841.1">
    <property type="nucleotide sequence ID" value="NZ_JAGGMS010000001.1"/>
</dbReference>
<evidence type="ECO:0000256" key="2">
    <source>
        <dbReference type="ARBA" id="ARBA00023015"/>
    </source>
</evidence>
<proteinExistence type="inferred from homology"/>
<keyword evidence="4" id="KW-0804">Transcription</keyword>
<dbReference type="SUPFAM" id="SSF46894">
    <property type="entry name" value="C-terminal effector domain of the bipartite response regulators"/>
    <property type="match status" value="1"/>
</dbReference>
<dbReference type="Gene3D" id="1.10.10.10">
    <property type="entry name" value="Winged helix-like DNA-binding domain superfamily/Winged helix DNA-binding domain"/>
    <property type="match status" value="1"/>
</dbReference>
<evidence type="ECO:0000256" key="3">
    <source>
        <dbReference type="ARBA" id="ARBA00023125"/>
    </source>
</evidence>
<comment type="similarity">
    <text evidence="1">Belongs to the AfsR/DnrI/RedD regulatory family.</text>
</comment>
<dbReference type="Proteomes" id="UP000741013">
    <property type="component" value="Unassembled WGS sequence"/>
</dbReference>
<evidence type="ECO:0000313" key="8">
    <source>
        <dbReference type="Proteomes" id="UP000741013"/>
    </source>
</evidence>
<dbReference type="InterPro" id="IPR001867">
    <property type="entry name" value="OmpR/PhoB-type_DNA-bd"/>
</dbReference>
<dbReference type="Pfam" id="PF00486">
    <property type="entry name" value="Trans_reg_C"/>
    <property type="match status" value="1"/>
</dbReference>
<dbReference type="SMART" id="SM00862">
    <property type="entry name" value="Trans_reg_C"/>
    <property type="match status" value="1"/>
</dbReference>
<dbReference type="SMART" id="SM01043">
    <property type="entry name" value="BTAD"/>
    <property type="match status" value="1"/>
</dbReference>
<dbReference type="SUPFAM" id="SSF48452">
    <property type="entry name" value="TPR-like"/>
    <property type="match status" value="1"/>
</dbReference>
<sequence length="252" mass="27755">MEIDLLGSLSLTHGGRRYGVGSRKVRTVLALLALSPGKALSLEQLSDELWGETSIANSRNALQANIARLRKLLESVTGQPGEELVRTVSGGYLLDVPPDSVDTSRFLTLSRRGAGLVETVPQEAIELLRESLLLWRGGALLDVLDGSRCRSAAAHLDERRLTVQEDLIAARLAVGDERGVVHELRQLAAENPGRERLSEYLMLALYRTGRQSEAVSVFHRTRGWLGTELGLEPGRTMRQLYQAILVQDRVLD</sequence>
<dbReference type="Gene3D" id="1.25.40.10">
    <property type="entry name" value="Tetratricopeptide repeat domain"/>
    <property type="match status" value="1"/>
</dbReference>
<feature type="domain" description="OmpR/PhoB-type" evidence="6">
    <location>
        <begin position="1"/>
        <end position="96"/>
    </location>
</feature>
<evidence type="ECO:0000256" key="5">
    <source>
        <dbReference type="PROSITE-ProRule" id="PRU01091"/>
    </source>
</evidence>
<dbReference type="CDD" id="cd15831">
    <property type="entry name" value="BTAD"/>
    <property type="match status" value="1"/>
</dbReference>
<dbReference type="PANTHER" id="PTHR35807">
    <property type="entry name" value="TRANSCRIPTIONAL REGULATOR REDD-RELATED"/>
    <property type="match status" value="1"/>
</dbReference>
<dbReference type="PANTHER" id="PTHR35807:SF1">
    <property type="entry name" value="TRANSCRIPTIONAL REGULATOR REDD"/>
    <property type="match status" value="1"/>
</dbReference>
<evidence type="ECO:0000259" key="6">
    <source>
        <dbReference type="PROSITE" id="PS51755"/>
    </source>
</evidence>
<dbReference type="InterPro" id="IPR005158">
    <property type="entry name" value="BTAD"/>
</dbReference>